<dbReference type="EMBL" id="JALXSQ010000003">
    <property type="protein sequence ID" value="MCT2042001.1"/>
    <property type="molecule type" value="Genomic_DNA"/>
</dbReference>
<sequence>MANLRSLMARRGLWGLLLAVVLLAVVSLMVGAGTLGADGAPDFLGVSRLPRTLSLLLAGSAIAISGMLMQILSRNRFVEPATAGTNEAAALGVVAVSILAPGVPVSVRLVAAALAALIGTGAFMLILRRVPLRDPLIVPLIGIMLGGVIGAATTMLAIRHDLMQSLSSLSTANFSGVLEGRYELLWLVGLLALVAFVAADRFTVAGLGDDVATNLGVSSGKVLALGLGVVSITVAVVVVHVGALPFLGLIVPNAVSMLLGDNVRRTAPWVALSGAGLTLLCDLIGRLVVYPFEVPAGLVMAVLCAVLFLVMLARKGRRGLA</sequence>
<dbReference type="Proteomes" id="UP001525379">
    <property type="component" value="Unassembled WGS sequence"/>
</dbReference>
<comment type="similarity">
    <text evidence="2">Belongs to the binding-protein-dependent transport system permease family. FecCD subfamily.</text>
</comment>
<dbReference type="PANTHER" id="PTHR30472">
    <property type="entry name" value="FERRIC ENTEROBACTIN TRANSPORT SYSTEM PERMEASE PROTEIN"/>
    <property type="match status" value="1"/>
</dbReference>
<feature type="transmembrane region" description="Helical" evidence="8">
    <location>
        <begin position="52"/>
        <end position="72"/>
    </location>
</feature>
<evidence type="ECO:0000256" key="6">
    <source>
        <dbReference type="ARBA" id="ARBA00022989"/>
    </source>
</evidence>
<accession>A0ABT2HV32</accession>
<gene>
    <name evidence="9" type="ORF">M3D15_01395</name>
</gene>
<dbReference type="RefSeq" id="WP_260103699.1">
    <property type="nucleotide sequence ID" value="NZ_JALXSQ010000003.1"/>
</dbReference>
<dbReference type="InterPro" id="IPR000522">
    <property type="entry name" value="ABC_transptr_permease_BtuC"/>
</dbReference>
<evidence type="ECO:0000256" key="5">
    <source>
        <dbReference type="ARBA" id="ARBA00022692"/>
    </source>
</evidence>
<comment type="subcellular location">
    <subcellularLocation>
        <location evidence="1">Cell membrane</location>
        <topology evidence="1">Multi-pass membrane protein</topology>
    </subcellularLocation>
</comment>
<keyword evidence="10" id="KW-1185">Reference proteome</keyword>
<evidence type="ECO:0000256" key="2">
    <source>
        <dbReference type="ARBA" id="ARBA00007935"/>
    </source>
</evidence>
<name>A0ABT2HV32_9MICO</name>
<feature type="transmembrane region" description="Helical" evidence="8">
    <location>
        <begin position="222"/>
        <end position="255"/>
    </location>
</feature>
<reference evidence="9 10" key="1">
    <citation type="submission" date="2022-04" db="EMBL/GenBank/DDBJ databases">
        <title>Human microbiome associated bacterial genomes.</title>
        <authorList>
            <person name="Sandstrom S."/>
            <person name="Salamzade R."/>
            <person name="Kalan L.R."/>
        </authorList>
    </citation>
    <scope>NUCLEOTIDE SEQUENCE [LARGE SCALE GENOMIC DNA]</scope>
    <source>
        <strain evidence="10">p3-SID1799</strain>
    </source>
</reference>
<evidence type="ECO:0000256" key="3">
    <source>
        <dbReference type="ARBA" id="ARBA00022448"/>
    </source>
</evidence>
<keyword evidence="7 8" id="KW-0472">Membrane</keyword>
<dbReference type="InterPro" id="IPR037294">
    <property type="entry name" value="ABC_BtuC-like"/>
</dbReference>
<feature type="transmembrane region" description="Helical" evidence="8">
    <location>
        <begin position="267"/>
        <end position="288"/>
    </location>
</feature>
<feature type="transmembrane region" description="Helical" evidence="8">
    <location>
        <begin position="184"/>
        <end position="202"/>
    </location>
</feature>
<organism evidence="9 10">
    <name type="scientific">Pseudoclavibacter albus</name>
    <dbReference type="NCBI Taxonomy" id="272241"/>
    <lineage>
        <taxon>Bacteria</taxon>
        <taxon>Bacillati</taxon>
        <taxon>Actinomycetota</taxon>
        <taxon>Actinomycetes</taxon>
        <taxon>Micrococcales</taxon>
        <taxon>Microbacteriaceae</taxon>
        <taxon>Pseudoclavibacter</taxon>
    </lineage>
</organism>
<evidence type="ECO:0000256" key="1">
    <source>
        <dbReference type="ARBA" id="ARBA00004651"/>
    </source>
</evidence>
<dbReference type="PANTHER" id="PTHR30472:SF27">
    <property type="entry name" value="PETROBACTIN IMPORT SYSTEM PERMEASE PROTEIN YCLN"/>
    <property type="match status" value="1"/>
</dbReference>
<dbReference type="SUPFAM" id="SSF81345">
    <property type="entry name" value="ABC transporter involved in vitamin B12 uptake, BtuC"/>
    <property type="match status" value="1"/>
</dbReference>
<keyword evidence="5 8" id="KW-0812">Transmembrane</keyword>
<protein>
    <submittedName>
        <fullName evidence="9">Iron chelate uptake ABC transporter family permease subunit</fullName>
    </submittedName>
</protein>
<feature type="transmembrane region" description="Helical" evidence="8">
    <location>
        <begin position="109"/>
        <end position="130"/>
    </location>
</feature>
<evidence type="ECO:0000313" key="9">
    <source>
        <dbReference type="EMBL" id="MCT2042001.1"/>
    </source>
</evidence>
<dbReference type="Pfam" id="PF01032">
    <property type="entry name" value="FecCD"/>
    <property type="match status" value="1"/>
</dbReference>
<proteinExistence type="inferred from homology"/>
<keyword evidence="3" id="KW-0813">Transport</keyword>
<evidence type="ECO:0000256" key="8">
    <source>
        <dbReference type="SAM" id="Phobius"/>
    </source>
</evidence>
<dbReference type="CDD" id="cd06550">
    <property type="entry name" value="TM_ABC_iron-siderophores_like"/>
    <property type="match status" value="1"/>
</dbReference>
<feature type="transmembrane region" description="Helical" evidence="8">
    <location>
        <begin position="136"/>
        <end position="158"/>
    </location>
</feature>
<dbReference type="Gene3D" id="1.10.3470.10">
    <property type="entry name" value="ABC transporter involved in vitamin B12 uptake, BtuC"/>
    <property type="match status" value="1"/>
</dbReference>
<comment type="caution">
    <text evidence="9">The sequence shown here is derived from an EMBL/GenBank/DDBJ whole genome shotgun (WGS) entry which is preliminary data.</text>
</comment>
<keyword evidence="6 8" id="KW-1133">Transmembrane helix</keyword>
<evidence type="ECO:0000256" key="7">
    <source>
        <dbReference type="ARBA" id="ARBA00023136"/>
    </source>
</evidence>
<evidence type="ECO:0000256" key="4">
    <source>
        <dbReference type="ARBA" id="ARBA00022475"/>
    </source>
</evidence>
<evidence type="ECO:0000313" key="10">
    <source>
        <dbReference type="Proteomes" id="UP001525379"/>
    </source>
</evidence>
<feature type="transmembrane region" description="Helical" evidence="8">
    <location>
        <begin position="294"/>
        <end position="313"/>
    </location>
</feature>
<keyword evidence="4" id="KW-1003">Cell membrane</keyword>